<dbReference type="eggNOG" id="COG3409">
    <property type="taxonomic scope" value="Bacteria"/>
</dbReference>
<reference evidence="3 4" key="4">
    <citation type="journal article" date="2009" name="Appl. Environ. Microbiol.">
        <title>Comparative genome-wide transcriptional profiling of Azorhizobium caulinodans ORS571 grown under free-living and symbiotic conditions.</title>
        <authorList>
            <person name="Tsukada S."/>
            <person name="Aono T."/>
            <person name="Akiba N."/>
            <person name="Lee KB."/>
            <person name="Liu CT."/>
            <person name="Toyazaki H."/>
            <person name="Oyaizu H."/>
        </authorList>
    </citation>
    <scope>NUCLEOTIDE SEQUENCE [LARGE SCALE GENOMIC DNA]</scope>
    <source>
        <strain evidence="4">ATCC 43989 / DSM 5975 / JCM 20966 / LMG 6465 / NBRC 14845 / NCIMB 13405 / ORS 571</strain>
    </source>
</reference>
<sequence length="421" mass="46682">MDDHMRPARHGIDRRLFLGALTAGTAGFLTPGLALAQSAAQPFGTWVEKFRARARARGISDATYSRVFATVKPDPSVFEADRAQPEFQEETWQYLNRRVSDWRIATGRQRASEYAALFTRIENDFGVDRAVMLGYWGMESAFGDVVTNPRHMKPVFNSLATLAWGDPRRRKYWETELLNALVIVERGWSTPQEMVGSWAGAMGHTQWMPEVWLNMGVDYDGNGRISPFGKPDDALAGTANFILKRGRYRKGEPWGIEARLPAGFNTQLADNKTWRPLSAWGGMGLTMVEGQSITEYDNPARLWLPGGAGGPALLLLHNFYAVRSYNPSSAYALAVVHLGDRVMGGEPFRTPWPGGERTLTLAELQEIQQRLTRLGFDTGGTDGRVGNDTMRAVKAFQQRAGLTPADGYPGLQVLTALRGAR</sequence>
<dbReference type="PROSITE" id="PS51318">
    <property type="entry name" value="TAT"/>
    <property type="match status" value="1"/>
</dbReference>
<dbReference type="InterPro" id="IPR043426">
    <property type="entry name" value="MltB-like"/>
</dbReference>
<dbReference type="NCBIfam" id="TIGR02283">
    <property type="entry name" value="MltB_2"/>
    <property type="match status" value="1"/>
</dbReference>
<evidence type="ECO:0000259" key="2">
    <source>
        <dbReference type="Pfam" id="PF13406"/>
    </source>
</evidence>
<dbReference type="InterPro" id="IPR011970">
    <property type="entry name" value="MltB_2"/>
</dbReference>
<dbReference type="HOGENOM" id="CLU_035402_0_2_5"/>
<dbReference type="PANTHER" id="PTHR30163:SF8">
    <property type="entry name" value="LYTIC MUREIN TRANSGLYCOSYLASE"/>
    <property type="match status" value="1"/>
</dbReference>
<dbReference type="CDD" id="cd13399">
    <property type="entry name" value="Slt35-like"/>
    <property type="match status" value="1"/>
</dbReference>
<evidence type="ECO:0000313" key="4">
    <source>
        <dbReference type="Proteomes" id="UP000000270"/>
    </source>
</evidence>
<dbReference type="InterPro" id="IPR023346">
    <property type="entry name" value="Lysozyme-like_dom_sf"/>
</dbReference>
<dbReference type="Gene3D" id="1.10.101.10">
    <property type="entry name" value="PGBD-like superfamily/PGBD"/>
    <property type="match status" value="1"/>
</dbReference>
<dbReference type="Proteomes" id="UP000000270">
    <property type="component" value="Chromosome"/>
</dbReference>
<feature type="domain" description="Peptidoglycan binding-like" evidence="1">
    <location>
        <begin position="363"/>
        <end position="417"/>
    </location>
</feature>
<dbReference type="Gene3D" id="1.10.8.350">
    <property type="entry name" value="Bacterial muramidase"/>
    <property type="match status" value="1"/>
</dbReference>
<dbReference type="InterPro" id="IPR002477">
    <property type="entry name" value="Peptidoglycan-bd-like"/>
</dbReference>
<dbReference type="Pfam" id="PF01471">
    <property type="entry name" value="PG_binding_1"/>
    <property type="match status" value="1"/>
</dbReference>
<evidence type="ECO:0000259" key="1">
    <source>
        <dbReference type="Pfam" id="PF01471"/>
    </source>
</evidence>
<reference evidence="3 4" key="5">
    <citation type="journal article" date="2010" name="Appl. Environ. Microbiol.">
        <title>phrR-like gene praR of Azorhizobium caulinodans ORS571 is essential for symbiosis with Sesbania rostrata and is involved in expression of reb genes.</title>
        <authorList>
            <person name="Akiba N."/>
            <person name="Aono T."/>
            <person name="Toyazaki H."/>
            <person name="Sato S."/>
            <person name="Oyaizu H."/>
        </authorList>
    </citation>
    <scope>NUCLEOTIDE SEQUENCE [LARGE SCALE GENOMIC DNA]</scope>
    <source>
        <strain evidence="4">ATCC 43989 / DSM 5975 / JCM 20966 / LMG 6465 / NBRC 14845 / NCIMB 13405 / ORS 571</strain>
    </source>
</reference>
<dbReference type="CAZy" id="GH103">
    <property type="family name" value="Glycoside Hydrolase Family 103"/>
</dbReference>
<dbReference type="InterPro" id="IPR031304">
    <property type="entry name" value="SLT_2"/>
</dbReference>
<keyword evidence="4" id="KW-1185">Reference proteome</keyword>
<dbReference type="Pfam" id="PF13406">
    <property type="entry name" value="SLT_2"/>
    <property type="match status" value="1"/>
</dbReference>
<dbReference type="eggNOG" id="COG2951">
    <property type="taxonomic scope" value="Bacteria"/>
</dbReference>
<dbReference type="STRING" id="438753.AZC_2223"/>
<dbReference type="KEGG" id="azc:AZC_2223"/>
<evidence type="ECO:0000313" key="3">
    <source>
        <dbReference type="EMBL" id="BAF88221.1"/>
    </source>
</evidence>
<reference evidence="3 4" key="6">
    <citation type="journal article" date="2011" name="Appl. Environ. Microbiol.">
        <title>Involvement of the azorhizobial chromosome partition gene (parA) in the onset of bacteroid differentiation during Sesbania rostrata stem nodule development.</title>
        <authorList>
            <person name="Liu CT."/>
            <person name="Lee KB."/>
            <person name="Wang YS."/>
            <person name="Peng MH."/>
            <person name="Lee KT."/>
            <person name="Suzuki S."/>
            <person name="Suzuki T."/>
            <person name="Oyaizu H."/>
        </authorList>
    </citation>
    <scope>NUCLEOTIDE SEQUENCE [LARGE SCALE GENOMIC DNA]</scope>
    <source>
        <strain evidence="4">ATCC 43989 / DSM 5975 / JCM 20966 / LMG 6465 / NBRC 14845 / NCIMB 13405 / ORS 571</strain>
    </source>
</reference>
<dbReference type="EMBL" id="AP009384">
    <property type="protein sequence ID" value="BAF88221.1"/>
    <property type="molecule type" value="Genomic_DNA"/>
</dbReference>
<dbReference type="PANTHER" id="PTHR30163">
    <property type="entry name" value="MEMBRANE-BOUND LYTIC MUREIN TRANSGLYCOSYLASE B"/>
    <property type="match status" value="1"/>
</dbReference>
<dbReference type="Gene3D" id="1.10.530.10">
    <property type="match status" value="1"/>
</dbReference>
<proteinExistence type="predicted"/>
<organism evidence="3 4">
    <name type="scientific">Azorhizobium caulinodans (strain ATCC 43989 / DSM 5975 / JCM 20966 / LMG 6465 / NBRC 14845 / NCIMB 13405 / ORS 571)</name>
    <dbReference type="NCBI Taxonomy" id="438753"/>
    <lineage>
        <taxon>Bacteria</taxon>
        <taxon>Pseudomonadati</taxon>
        <taxon>Pseudomonadota</taxon>
        <taxon>Alphaproteobacteria</taxon>
        <taxon>Hyphomicrobiales</taxon>
        <taxon>Xanthobacteraceae</taxon>
        <taxon>Azorhizobium</taxon>
    </lineage>
</organism>
<gene>
    <name evidence="3" type="ordered locus">AZC_2223</name>
</gene>
<dbReference type="GO" id="GO:0008933">
    <property type="term" value="F:peptidoglycan lytic transglycosylase activity"/>
    <property type="evidence" value="ECO:0007669"/>
    <property type="project" value="TreeGrafter"/>
</dbReference>
<dbReference type="SUPFAM" id="SSF47090">
    <property type="entry name" value="PGBD-like"/>
    <property type="match status" value="1"/>
</dbReference>
<name>A8I886_AZOC5</name>
<dbReference type="SUPFAM" id="SSF53955">
    <property type="entry name" value="Lysozyme-like"/>
    <property type="match status" value="1"/>
</dbReference>
<protein>
    <submittedName>
        <fullName evidence="3">Lytic murein transglycosylase</fullName>
    </submittedName>
</protein>
<dbReference type="AlphaFoldDB" id="A8I886"/>
<feature type="domain" description="Transglycosylase SLT" evidence="2">
    <location>
        <begin position="43"/>
        <end position="340"/>
    </location>
</feature>
<dbReference type="InterPro" id="IPR006311">
    <property type="entry name" value="TAT_signal"/>
</dbReference>
<dbReference type="GO" id="GO:0009253">
    <property type="term" value="P:peptidoglycan catabolic process"/>
    <property type="evidence" value="ECO:0007669"/>
    <property type="project" value="TreeGrafter"/>
</dbReference>
<dbReference type="InterPro" id="IPR036366">
    <property type="entry name" value="PGBDSf"/>
</dbReference>
<accession>A8I886</accession>
<dbReference type="InterPro" id="IPR036365">
    <property type="entry name" value="PGBD-like_sf"/>
</dbReference>
<reference evidence="3 4" key="3">
    <citation type="journal article" date="2008" name="BMC Genomics">
        <title>The genome of the versatile nitrogen fixer Azorhizobium caulinodans ORS571.</title>
        <authorList>
            <person name="Lee KB."/>
            <person name="Backer P.D."/>
            <person name="Aono T."/>
            <person name="Liu CT."/>
            <person name="Suzuki S."/>
            <person name="Suzuki T."/>
            <person name="Kaneko T."/>
            <person name="Yamada M."/>
            <person name="Tabata S."/>
            <person name="Kupfer D.M."/>
            <person name="Najar F.Z."/>
            <person name="Wiley G.B."/>
            <person name="Roe B."/>
            <person name="Binnewies T.T."/>
            <person name="Ussery D.W."/>
            <person name="D'Haeze W."/>
            <person name="Herder J.D."/>
            <person name="Gevers D."/>
            <person name="Vereecke D."/>
            <person name="Holsters M."/>
            <person name="Oyaizu H."/>
        </authorList>
    </citation>
    <scope>NUCLEOTIDE SEQUENCE [LARGE SCALE GENOMIC DNA]</scope>
    <source>
        <strain evidence="4">ATCC 43989 / DSM 5975 / JCM 20966 / LMG 6465 / NBRC 14845 / NCIMB 13405 / ORS 571</strain>
    </source>
</reference>
<reference evidence="4" key="2">
    <citation type="submission" date="2007-04" db="EMBL/GenBank/DDBJ databases">
        <title>Complete genome sequence of the nitrogen-fixing bacterium Azorhizobium caulinodans ORS571.</title>
        <authorList>
            <person name="Lee K.B."/>
            <person name="Backer P.D."/>
            <person name="Aono T."/>
            <person name="Liu C.T."/>
            <person name="Suzuki S."/>
            <person name="Suzuki T."/>
            <person name="Kaneko T."/>
            <person name="Yamada M."/>
            <person name="Tabata S."/>
            <person name="Kupfer D.M."/>
            <person name="Najar F.Z."/>
            <person name="Wiley G.B."/>
            <person name="Roe B."/>
            <person name="Binnewies T."/>
            <person name="Ussery D."/>
            <person name="Vereecke D."/>
            <person name="Gevers D."/>
            <person name="Holsters M."/>
            <person name="Oyaizu H."/>
        </authorList>
    </citation>
    <scope>NUCLEOTIDE SEQUENCE [LARGE SCALE GENOMIC DNA]</scope>
    <source>
        <strain evidence="4">ATCC 43989 / DSM 5975 / JCM 20966 / LMG 6465 / NBRC 14845 / NCIMB 13405 / ORS 571</strain>
    </source>
</reference>
<reference evidence="3 4" key="1">
    <citation type="journal article" date="2007" name="Appl. Environ. Microbiol.">
        <title>Rhizobial factors required for stem nodule maturation and maintenance in Sesbania rostrata-Azorhizobium caulinodans ORS571 symbiosis.</title>
        <authorList>
            <person name="Suzuki S."/>
            <person name="Aono T."/>
            <person name="Lee KB."/>
            <person name="Suzuki T."/>
            <person name="Liu CT."/>
            <person name="Miwa H."/>
            <person name="Wakao S."/>
            <person name="Iki T."/>
            <person name="Oyaizu H."/>
        </authorList>
    </citation>
    <scope>NUCLEOTIDE SEQUENCE [LARGE SCALE GENOMIC DNA]</scope>
    <source>
        <strain evidence="4">ATCC 43989 / DSM 5975 / JCM 20966 / LMG 6465 / NBRC 14845 / NCIMB 13405 / ORS 571</strain>
    </source>
</reference>